<keyword evidence="4" id="KW-0479">Metal-binding</keyword>
<dbReference type="SUPFAM" id="SSF46689">
    <property type="entry name" value="Homeodomain-like"/>
    <property type="match status" value="2"/>
</dbReference>
<dbReference type="Pfam" id="PF02805">
    <property type="entry name" value="Ada_Zn_binding"/>
    <property type="match status" value="1"/>
</dbReference>
<evidence type="ECO:0000259" key="12">
    <source>
        <dbReference type="PROSITE" id="PS01124"/>
    </source>
</evidence>
<dbReference type="GO" id="GO:0043565">
    <property type="term" value="F:sequence-specific DNA binding"/>
    <property type="evidence" value="ECO:0007669"/>
    <property type="project" value="InterPro"/>
</dbReference>
<keyword evidence="11" id="KW-0234">DNA repair</keyword>
<keyword evidence="7" id="KW-0805">Transcription regulation</keyword>
<dbReference type="GO" id="GO:0008270">
    <property type="term" value="F:zinc ion binding"/>
    <property type="evidence" value="ECO:0007669"/>
    <property type="project" value="InterPro"/>
</dbReference>
<organism evidence="13 14">
    <name type="scientific">Paenibacillus odorifer</name>
    <dbReference type="NCBI Taxonomy" id="189426"/>
    <lineage>
        <taxon>Bacteria</taxon>
        <taxon>Bacillati</taxon>
        <taxon>Bacillota</taxon>
        <taxon>Bacilli</taxon>
        <taxon>Bacillales</taxon>
        <taxon>Paenibacillaceae</taxon>
        <taxon>Paenibacillus</taxon>
    </lineage>
</organism>
<dbReference type="InterPro" id="IPR004026">
    <property type="entry name" value="Ada_DNA_repair_Zn-bd"/>
</dbReference>
<dbReference type="Pfam" id="PF12833">
    <property type="entry name" value="HTH_18"/>
    <property type="match status" value="1"/>
</dbReference>
<sequence>MSLLRGIIALEVKVMNKIEDEEHMTEEQWQAILQNDVAYNDIFFYAVKTTGIFCRPSCKSKAPKRENACVFQNAEQALAAGFRPCKRCKPTGERLPNKEWVAVMTEYIDHNYMAPLSLETLAEVCHGSPYHLHRTFKKVTGITPVDYIQQKRIAKASEYLLTTEQVVAEIALRVGLPNTSYFITLYKKKTGYTPTQFRQLNKQKVTLASDFILEGPNHGE</sequence>
<dbReference type="GO" id="GO:0006281">
    <property type="term" value="P:DNA repair"/>
    <property type="evidence" value="ECO:0007669"/>
    <property type="project" value="UniProtKB-KW"/>
</dbReference>
<dbReference type="Gene3D" id="1.10.10.60">
    <property type="entry name" value="Homeodomain-like"/>
    <property type="match status" value="2"/>
</dbReference>
<keyword evidence="9" id="KW-0010">Activator</keyword>
<dbReference type="GO" id="GO:0008168">
    <property type="term" value="F:methyltransferase activity"/>
    <property type="evidence" value="ECO:0007669"/>
    <property type="project" value="UniProtKB-KW"/>
</dbReference>
<dbReference type="PROSITE" id="PS00041">
    <property type="entry name" value="HTH_ARAC_FAMILY_1"/>
    <property type="match status" value="1"/>
</dbReference>
<dbReference type="Gene3D" id="3.40.10.10">
    <property type="entry name" value="DNA Methylphosphotriester Repair Domain"/>
    <property type="match status" value="1"/>
</dbReference>
<protein>
    <submittedName>
        <fullName evidence="13">AraC family transcriptional regulator</fullName>
    </submittedName>
</protein>
<evidence type="ECO:0000256" key="4">
    <source>
        <dbReference type="ARBA" id="ARBA00022723"/>
    </source>
</evidence>
<dbReference type="SMART" id="SM00342">
    <property type="entry name" value="HTH_ARAC"/>
    <property type="match status" value="1"/>
</dbReference>
<dbReference type="InterPro" id="IPR018062">
    <property type="entry name" value="HTH_AraC-typ_CS"/>
</dbReference>
<evidence type="ECO:0000256" key="1">
    <source>
        <dbReference type="ARBA" id="ARBA00001947"/>
    </source>
</evidence>
<evidence type="ECO:0000256" key="3">
    <source>
        <dbReference type="ARBA" id="ARBA00022679"/>
    </source>
</evidence>
<gene>
    <name evidence="13" type="ORF">CD191_17695</name>
</gene>
<accession>A0AAD0KKX8</accession>
<proteinExistence type="predicted"/>
<evidence type="ECO:0000256" key="11">
    <source>
        <dbReference type="ARBA" id="ARBA00023204"/>
    </source>
</evidence>
<dbReference type="PROSITE" id="PS01124">
    <property type="entry name" value="HTH_ARAC_FAMILY_2"/>
    <property type="match status" value="1"/>
</dbReference>
<evidence type="ECO:0000313" key="13">
    <source>
        <dbReference type="EMBL" id="AWV34296.1"/>
    </source>
</evidence>
<keyword evidence="2" id="KW-0489">Methyltransferase</keyword>
<evidence type="ECO:0000256" key="6">
    <source>
        <dbReference type="ARBA" id="ARBA00022833"/>
    </source>
</evidence>
<evidence type="ECO:0000313" key="14">
    <source>
        <dbReference type="Proteomes" id="UP000249163"/>
    </source>
</evidence>
<dbReference type="GO" id="GO:0032259">
    <property type="term" value="P:methylation"/>
    <property type="evidence" value="ECO:0007669"/>
    <property type="project" value="UniProtKB-KW"/>
</dbReference>
<dbReference type="EMBL" id="CP021965">
    <property type="protein sequence ID" value="AWV34296.1"/>
    <property type="molecule type" value="Genomic_DNA"/>
</dbReference>
<keyword evidence="5" id="KW-0227">DNA damage</keyword>
<dbReference type="Proteomes" id="UP000249163">
    <property type="component" value="Chromosome"/>
</dbReference>
<dbReference type="SUPFAM" id="SSF57884">
    <property type="entry name" value="Ada DNA repair protein, N-terminal domain (N-Ada 10)"/>
    <property type="match status" value="1"/>
</dbReference>
<name>A0AAD0KKX8_9BACL</name>
<dbReference type="AlphaFoldDB" id="A0AAD0KKX8"/>
<dbReference type="InterPro" id="IPR020449">
    <property type="entry name" value="Tscrpt_reg_AraC-type_HTH"/>
</dbReference>
<evidence type="ECO:0000256" key="9">
    <source>
        <dbReference type="ARBA" id="ARBA00023159"/>
    </source>
</evidence>
<reference evidence="13 14" key="1">
    <citation type="submission" date="2017-06" db="EMBL/GenBank/DDBJ databases">
        <title>Complete genome sequence of Paenibacillus odorifer CBA7130.</title>
        <authorList>
            <person name="Nam Y.-D."/>
            <person name="Kang J."/>
            <person name="Chung W.-H."/>
        </authorList>
    </citation>
    <scope>NUCLEOTIDE SEQUENCE [LARGE SCALE GENOMIC DNA]</scope>
    <source>
        <strain evidence="13 14">CBA7130</strain>
    </source>
</reference>
<keyword evidence="3" id="KW-0808">Transferase</keyword>
<dbReference type="InterPro" id="IPR018060">
    <property type="entry name" value="HTH_AraC"/>
</dbReference>
<keyword evidence="8" id="KW-0238">DNA-binding</keyword>
<dbReference type="PIRSF" id="PIRSF000408">
    <property type="entry name" value="Alkyltransferas_AdaA"/>
    <property type="match status" value="1"/>
</dbReference>
<evidence type="ECO:0000256" key="2">
    <source>
        <dbReference type="ARBA" id="ARBA00022603"/>
    </source>
</evidence>
<dbReference type="InterPro" id="IPR035451">
    <property type="entry name" value="Ada-like_dom_sf"/>
</dbReference>
<dbReference type="InterPro" id="IPR016220">
    <property type="entry name" value="Me-P-triester_DNA_alkyl-Trfase"/>
</dbReference>
<evidence type="ECO:0000256" key="10">
    <source>
        <dbReference type="ARBA" id="ARBA00023163"/>
    </source>
</evidence>
<dbReference type="PANTHER" id="PTHR43280">
    <property type="entry name" value="ARAC-FAMILY TRANSCRIPTIONAL REGULATOR"/>
    <property type="match status" value="1"/>
</dbReference>
<evidence type="ECO:0000256" key="5">
    <source>
        <dbReference type="ARBA" id="ARBA00022763"/>
    </source>
</evidence>
<keyword evidence="10" id="KW-0804">Transcription</keyword>
<comment type="cofactor">
    <cofactor evidence="1">
        <name>Zn(2+)</name>
        <dbReference type="ChEBI" id="CHEBI:29105"/>
    </cofactor>
</comment>
<evidence type="ECO:0000256" key="7">
    <source>
        <dbReference type="ARBA" id="ARBA00023015"/>
    </source>
</evidence>
<feature type="domain" description="HTH araC/xylS-type" evidence="12">
    <location>
        <begin position="102"/>
        <end position="200"/>
    </location>
</feature>
<evidence type="ECO:0000256" key="8">
    <source>
        <dbReference type="ARBA" id="ARBA00023125"/>
    </source>
</evidence>
<keyword evidence="6" id="KW-0862">Zinc</keyword>
<dbReference type="GO" id="GO:0003700">
    <property type="term" value="F:DNA-binding transcription factor activity"/>
    <property type="evidence" value="ECO:0007669"/>
    <property type="project" value="InterPro"/>
</dbReference>
<dbReference type="InterPro" id="IPR009057">
    <property type="entry name" value="Homeodomain-like_sf"/>
</dbReference>
<dbReference type="PANTHER" id="PTHR43280:SF28">
    <property type="entry name" value="HTH-TYPE TRANSCRIPTIONAL ACTIVATOR RHAS"/>
    <property type="match status" value="1"/>
</dbReference>
<dbReference type="PRINTS" id="PR00032">
    <property type="entry name" value="HTHARAC"/>
</dbReference>